<dbReference type="Proteomes" id="UP001233271">
    <property type="component" value="Chromosome 3"/>
</dbReference>
<evidence type="ECO:0000256" key="1">
    <source>
        <dbReference type="SAM" id="MobiDB-lite"/>
    </source>
</evidence>
<accession>A0AA48L2X1</accession>
<feature type="compositionally biased region" description="Low complexity" evidence="1">
    <location>
        <begin position="33"/>
        <end position="55"/>
    </location>
</feature>
<dbReference type="EMBL" id="AP028214">
    <property type="protein sequence ID" value="BEI90968.1"/>
    <property type="molecule type" value="Genomic_DNA"/>
</dbReference>
<dbReference type="RefSeq" id="XP_060456233.1">
    <property type="nucleotide sequence ID" value="XM_060599550.1"/>
</dbReference>
<gene>
    <name evidence="2" type="ORF">CcaverHIS019_0310380</name>
</gene>
<feature type="compositionally biased region" description="Low complexity" evidence="1">
    <location>
        <begin position="9"/>
        <end position="20"/>
    </location>
</feature>
<keyword evidence="3" id="KW-1185">Reference proteome</keyword>
<evidence type="ECO:0000313" key="2">
    <source>
        <dbReference type="EMBL" id="BEI90968.1"/>
    </source>
</evidence>
<organism evidence="2 3">
    <name type="scientific">Cutaneotrichosporon cavernicola</name>
    <dbReference type="NCBI Taxonomy" id="279322"/>
    <lineage>
        <taxon>Eukaryota</taxon>
        <taxon>Fungi</taxon>
        <taxon>Dikarya</taxon>
        <taxon>Basidiomycota</taxon>
        <taxon>Agaricomycotina</taxon>
        <taxon>Tremellomycetes</taxon>
        <taxon>Trichosporonales</taxon>
        <taxon>Trichosporonaceae</taxon>
        <taxon>Cutaneotrichosporon</taxon>
    </lineage>
</organism>
<name>A0AA48L2X1_9TREE</name>
<dbReference type="KEGG" id="ccac:CcaHIS019_0310380"/>
<feature type="region of interest" description="Disordered" evidence="1">
    <location>
        <begin position="1"/>
        <end position="149"/>
    </location>
</feature>
<feature type="compositionally biased region" description="Basic and acidic residues" evidence="1">
    <location>
        <begin position="121"/>
        <end position="133"/>
    </location>
</feature>
<dbReference type="AlphaFoldDB" id="A0AA48L2X1"/>
<evidence type="ECO:0000313" key="3">
    <source>
        <dbReference type="Proteomes" id="UP001233271"/>
    </source>
</evidence>
<proteinExistence type="predicted"/>
<dbReference type="GeneID" id="85494838"/>
<feature type="compositionally biased region" description="Low complexity" evidence="1">
    <location>
        <begin position="69"/>
        <end position="96"/>
    </location>
</feature>
<reference evidence="2" key="1">
    <citation type="journal article" date="2023" name="BMC Genomics">
        <title>Chromosome-level genome assemblies of Cutaneotrichosporon spp. (Trichosporonales, Basidiomycota) reveal imbalanced evolution between nucleotide sequences and chromosome synteny.</title>
        <authorList>
            <person name="Kobayashi Y."/>
            <person name="Kayamori A."/>
            <person name="Aoki K."/>
            <person name="Shiwa Y."/>
            <person name="Matsutani M."/>
            <person name="Fujita N."/>
            <person name="Sugita T."/>
            <person name="Iwasaki W."/>
            <person name="Tanaka N."/>
            <person name="Takashima M."/>
        </authorList>
    </citation>
    <scope>NUCLEOTIDE SEQUENCE</scope>
    <source>
        <strain evidence="2">HIS019</strain>
    </source>
</reference>
<protein>
    <submittedName>
        <fullName evidence="2">Uncharacterized protein</fullName>
    </submittedName>
</protein>
<sequence length="286" mass="31036">MTFQDRGQSVSSLLALLRSAQDGGGDEDEDAKAGPSSAAASSVPSRSQPAQAPQPMRNSQLSALLAQLGPSLPQSAGAASSAPTSASTSGSSTAQSVRRSGFAGPSHNILDPFGPVVQSRPSERVSEEAVKSKDKGKRKADEMDEGDRDEWSFTRCLPALTELLRDDEFVKELRKMKKDQDTVERRLWARMEKIKADQTAKQAPDRQIAKITRKPVPPEKVAQWERELKALLHDLFVRHVLPSLDGLEARQTARLVELGVPGLGGKADARRVRVRRIMGVLEGALD</sequence>